<reference evidence="1 2" key="1">
    <citation type="submission" date="2020-05" db="EMBL/GenBank/DDBJ databases">
        <title>Identification and distribution of gene clusters putatively required for synthesis of sphingolipid metabolism inhibitors in phylogenetically diverse species of the filamentous fungus Fusarium.</title>
        <authorList>
            <person name="Kim H.-S."/>
            <person name="Busman M."/>
            <person name="Brown D.W."/>
            <person name="Divon H."/>
            <person name="Uhlig S."/>
            <person name="Proctor R.H."/>
        </authorList>
    </citation>
    <scope>NUCLEOTIDE SEQUENCE [LARGE SCALE GENOMIC DNA]</scope>
    <source>
        <strain evidence="1 2">NRRL 13617</strain>
    </source>
</reference>
<dbReference type="OrthoDB" id="10001928at2759"/>
<evidence type="ECO:0000313" key="1">
    <source>
        <dbReference type="EMBL" id="KAF5534514.1"/>
    </source>
</evidence>
<accession>A0A8H5ICX4</accession>
<keyword evidence="2" id="KW-1185">Reference proteome</keyword>
<comment type="caution">
    <text evidence="1">The sequence shown here is derived from an EMBL/GenBank/DDBJ whole genome shotgun (WGS) entry which is preliminary data.</text>
</comment>
<gene>
    <name evidence="1" type="ORF">FPHYL_13411</name>
</gene>
<name>A0A8H5ICX4_9HYPO</name>
<dbReference type="AlphaFoldDB" id="A0A8H5ICX4"/>
<proteinExistence type="predicted"/>
<protein>
    <submittedName>
        <fullName evidence="1">Transcriptional activator acu-15</fullName>
    </submittedName>
</protein>
<organism evidence="1 2">
    <name type="scientific">Fusarium phyllophilum</name>
    <dbReference type="NCBI Taxonomy" id="47803"/>
    <lineage>
        <taxon>Eukaryota</taxon>
        <taxon>Fungi</taxon>
        <taxon>Dikarya</taxon>
        <taxon>Ascomycota</taxon>
        <taxon>Pezizomycotina</taxon>
        <taxon>Sordariomycetes</taxon>
        <taxon>Hypocreomycetidae</taxon>
        <taxon>Hypocreales</taxon>
        <taxon>Nectriaceae</taxon>
        <taxon>Fusarium</taxon>
        <taxon>Fusarium fujikuroi species complex</taxon>
    </lineage>
</organism>
<dbReference type="EMBL" id="JAAOAQ010000787">
    <property type="protein sequence ID" value="KAF5534514.1"/>
    <property type="molecule type" value="Genomic_DNA"/>
</dbReference>
<sequence>MADVIAQLPPNTIDIVEATIDRWTPLYPIVHKSSTIVAIQGLLSSYQSRGFDLVILYQIVQVRPSGDGTEETGMVVSIFFRFSSAYHEMPRLIRDQDVDTDFPTSIGHDLLSRTHVEFPLPGERSRVDTAISPFKFARIICCTLEDFYTTTRRRGGVAKIVRLQTELNMWERAVLEPEIDPEPPTPVTSKSLEVTFLRVAHCVATIHIHQLALSFTTADPQFVSGFR</sequence>
<dbReference type="Proteomes" id="UP000582016">
    <property type="component" value="Unassembled WGS sequence"/>
</dbReference>
<evidence type="ECO:0000313" key="2">
    <source>
        <dbReference type="Proteomes" id="UP000582016"/>
    </source>
</evidence>
<dbReference type="CDD" id="cd12148">
    <property type="entry name" value="fungal_TF_MHR"/>
    <property type="match status" value="1"/>
</dbReference>